<keyword evidence="3" id="KW-0862">Zinc</keyword>
<dbReference type="PANTHER" id="PTHR24214">
    <property type="entry name" value="PDZ AND LIM DOMAIN PROTEIN ZASP"/>
    <property type="match status" value="1"/>
</dbReference>
<accession>A0A8C0UYL6</accession>
<dbReference type="Gene3D" id="2.30.42.10">
    <property type="match status" value="1"/>
</dbReference>
<evidence type="ECO:0000256" key="1">
    <source>
        <dbReference type="ARBA" id="ARBA00004245"/>
    </source>
</evidence>
<dbReference type="GO" id="GO:0031941">
    <property type="term" value="C:filamentous actin"/>
    <property type="evidence" value="ECO:0007669"/>
    <property type="project" value="TreeGrafter"/>
</dbReference>
<dbReference type="GO" id="GO:0061061">
    <property type="term" value="P:muscle structure development"/>
    <property type="evidence" value="ECO:0007669"/>
    <property type="project" value="TreeGrafter"/>
</dbReference>
<feature type="domain" description="PDZ" evidence="5">
    <location>
        <begin position="8"/>
        <end position="84"/>
    </location>
</feature>
<keyword evidence="2" id="KW-0963">Cytoplasm</keyword>
<keyword evidence="3" id="KW-0479">Metal-binding</keyword>
<dbReference type="GO" id="GO:0005912">
    <property type="term" value="C:adherens junction"/>
    <property type="evidence" value="ECO:0007669"/>
    <property type="project" value="TreeGrafter"/>
</dbReference>
<dbReference type="PROSITE" id="PS50106">
    <property type="entry name" value="PDZ"/>
    <property type="match status" value="1"/>
</dbReference>
<evidence type="ECO:0000256" key="4">
    <source>
        <dbReference type="ARBA" id="ARBA00023212"/>
    </source>
</evidence>
<dbReference type="GO" id="GO:0030018">
    <property type="term" value="C:Z disc"/>
    <property type="evidence" value="ECO:0007669"/>
    <property type="project" value="TreeGrafter"/>
</dbReference>
<evidence type="ECO:0000256" key="2">
    <source>
        <dbReference type="ARBA" id="ARBA00022490"/>
    </source>
</evidence>
<proteinExistence type="predicted"/>
<dbReference type="AlphaFoldDB" id="A0A8C0UYL6"/>
<dbReference type="SMART" id="SM00228">
    <property type="entry name" value="PDZ"/>
    <property type="match status" value="1"/>
</dbReference>
<dbReference type="InterPro" id="IPR001478">
    <property type="entry name" value="PDZ"/>
</dbReference>
<reference evidence="6" key="2">
    <citation type="submission" date="2025-09" db="UniProtKB">
        <authorList>
            <consortium name="Ensembl"/>
        </authorList>
    </citation>
    <scope>IDENTIFICATION</scope>
</reference>
<dbReference type="GO" id="GO:0030036">
    <property type="term" value="P:actin cytoskeleton organization"/>
    <property type="evidence" value="ECO:0007669"/>
    <property type="project" value="TreeGrafter"/>
</dbReference>
<sequence>MSHSVVLRGPSPWGFRLVGGKDFSAPLTISRVNPGSKAAMADLCPGDIILAINGEDTDNMTHLEAQNKIKACVDQLLLSVNRLVLSDGLLCQFCTEGFWLALEQMCSQAGFLEHPHGLGYCPVFSKTVKQNDF</sequence>
<evidence type="ECO:0000313" key="7">
    <source>
        <dbReference type="Proteomes" id="UP000694410"/>
    </source>
</evidence>
<evidence type="ECO:0000259" key="5">
    <source>
        <dbReference type="PROSITE" id="PS50106"/>
    </source>
</evidence>
<dbReference type="SUPFAM" id="SSF50156">
    <property type="entry name" value="PDZ domain-like"/>
    <property type="match status" value="1"/>
</dbReference>
<organism evidence="6 7">
    <name type="scientific">Cyanistes caeruleus</name>
    <name type="common">Eurasian blue tit</name>
    <name type="synonym">Parus caeruleus</name>
    <dbReference type="NCBI Taxonomy" id="156563"/>
    <lineage>
        <taxon>Eukaryota</taxon>
        <taxon>Metazoa</taxon>
        <taxon>Chordata</taxon>
        <taxon>Craniata</taxon>
        <taxon>Vertebrata</taxon>
        <taxon>Euteleostomi</taxon>
        <taxon>Archelosauria</taxon>
        <taxon>Archosauria</taxon>
        <taxon>Dinosauria</taxon>
        <taxon>Saurischia</taxon>
        <taxon>Theropoda</taxon>
        <taxon>Coelurosauria</taxon>
        <taxon>Aves</taxon>
        <taxon>Neognathae</taxon>
        <taxon>Neoaves</taxon>
        <taxon>Telluraves</taxon>
        <taxon>Australaves</taxon>
        <taxon>Passeriformes</taxon>
        <taxon>Paridae</taxon>
        <taxon>Cyanistes</taxon>
    </lineage>
</organism>
<dbReference type="GO" id="GO:0001725">
    <property type="term" value="C:stress fiber"/>
    <property type="evidence" value="ECO:0007669"/>
    <property type="project" value="TreeGrafter"/>
</dbReference>
<keyword evidence="7" id="KW-1185">Reference proteome</keyword>
<dbReference type="PANTHER" id="PTHR24214:SF6">
    <property type="entry name" value="PDZ AND LIM DOMAIN PROTEIN 4"/>
    <property type="match status" value="1"/>
</dbReference>
<dbReference type="Proteomes" id="UP000694410">
    <property type="component" value="Unplaced"/>
</dbReference>
<dbReference type="Pfam" id="PF00595">
    <property type="entry name" value="PDZ"/>
    <property type="match status" value="1"/>
</dbReference>
<dbReference type="GO" id="GO:0007507">
    <property type="term" value="P:heart development"/>
    <property type="evidence" value="ECO:0007669"/>
    <property type="project" value="TreeGrafter"/>
</dbReference>
<dbReference type="InterPro" id="IPR050604">
    <property type="entry name" value="PDZ-LIM_domain"/>
</dbReference>
<comment type="subcellular location">
    <subcellularLocation>
        <location evidence="1">Cytoplasm</location>
        <location evidence="1">Cytoskeleton</location>
    </subcellularLocation>
</comment>
<keyword evidence="3" id="KW-0440">LIM domain</keyword>
<dbReference type="Ensembl" id="ENSCCET00000021875.1">
    <property type="protein sequence ID" value="ENSCCEP00000014066.1"/>
    <property type="gene ID" value="ENSCCEG00000013452.1"/>
</dbReference>
<reference evidence="6" key="1">
    <citation type="submission" date="2025-08" db="UniProtKB">
        <authorList>
            <consortium name="Ensembl"/>
        </authorList>
    </citation>
    <scope>IDENTIFICATION</scope>
</reference>
<dbReference type="GO" id="GO:0003779">
    <property type="term" value="F:actin binding"/>
    <property type="evidence" value="ECO:0007669"/>
    <property type="project" value="TreeGrafter"/>
</dbReference>
<evidence type="ECO:0000313" key="6">
    <source>
        <dbReference type="Ensembl" id="ENSCCEP00000014066.1"/>
    </source>
</evidence>
<dbReference type="CDD" id="cd06753">
    <property type="entry name" value="PDZ_PDLIM-like"/>
    <property type="match status" value="1"/>
</dbReference>
<name>A0A8C0UYL6_CYACU</name>
<keyword evidence="4" id="KW-0206">Cytoskeleton</keyword>
<protein>
    <recommendedName>
        <fullName evidence="5">PDZ domain-containing protein</fullName>
    </recommendedName>
</protein>
<dbReference type="FunFam" id="2.30.42.10:FF:000055">
    <property type="entry name" value="PDZ and LIM domain protein 3"/>
    <property type="match status" value="1"/>
</dbReference>
<evidence type="ECO:0000256" key="3">
    <source>
        <dbReference type="ARBA" id="ARBA00023038"/>
    </source>
</evidence>
<dbReference type="GO" id="GO:0051371">
    <property type="term" value="F:muscle alpha-actinin binding"/>
    <property type="evidence" value="ECO:0007669"/>
    <property type="project" value="TreeGrafter"/>
</dbReference>
<dbReference type="InterPro" id="IPR036034">
    <property type="entry name" value="PDZ_sf"/>
</dbReference>